<feature type="transmembrane region" description="Helical" evidence="2">
    <location>
        <begin position="47"/>
        <end position="68"/>
    </location>
</feature>
<protein>
    <recommendedName>
        <fullName evidence="5">AtpZ/AtpI family protein</fullName>
    </recommendedName>
</protein>
<gene>
    <name evidence="3" type="ORF">UY81_C0051G0008</name>
</gene>
<accession>A0A0G2A2U4</accession>
<evidence type="ECO:0000256" key="1">
    <source>
        <dbReference type="SAM" id="MobiDB-lite"/>
    </source>
</evidence>
<dbReference type="Proteomes" id="UP000034290">
    <property type="component" value="Unassembled WGS sequence"/>
</dbReference>
<dbReference type="EMBL" id="LCRM01000051">
    <property type="protein sequence ID" value="KKW35157.1"/>
    <property type="molecule type" value="Genomic_DNA"/>
</dbReference>
<proteinExistence type="predicted"/>
<feature type="region of interest" description="Disordered" evidence="1">
    <location>
        <begin position="79"/>
        <end position="99"/>
    </location>
</feature>
<dbReference type="AlphaFoldDB" id="A0A0G2A2U4"/>
<dbReference type="Pfam" id="PF09527">
    <property type="entry name" value="ATPase_gene1"/>
    <property type="match status" value="1"/>
</dbReference>
<evidence type="ECO:0000313" key="4">
    <source>
        <dbReference type="Proteomes" id="UP000034290"/>
    </source>
</evidence>
<evidence type="ECO:0000313" key="3">
    <source>
        <dbReference type="EMBL" id="KKW35157.1"/>
    </source>
</evidence>
<keyword evidence="2" id="KW-0472">Membrane</keyword>
<sequence length="99" mass="10955">MPENQPNSKNALWQALAYAWQFGYTIAVPLVVLGIGGRMLDRRLDTAPWLFLTGLVVSIILSTTFLIIKASRILSSLDRLAGPTLPPKDETKNRSDSSR</sequence>
<reference evidence="3 4" key="1">
    <citation type="journal article" date="2015" name="Nature">
        <title>rRNA introns, odd ribosomes, and small enigmatic genomes across a large radiation of phyla.</title>
        <authorList>
            <person name="Brown C.T."/>
            <person name="Hug L.A."/>
            <person name="Thomas B.C."/>
            <person name="Sharon I."/>
            <person name="Castelle C.J."/>
            <person name="Singh A."/>
            <person name="Wilkins M.J."/>
            <person name="Williams K.H."/>
            <person name="Banfield J.F."/>
        </authorList>
    </citation>
    <scope>NUCLEOTIDE SEQUENCE [LARGE SCALE GENOMIC DNA]</scope>
</reference>
<feature type="compositionally biased region" description="Basic and acidic residues" evidence="1">
    <location>
        <begin position="87"/>
        <end position="99"/>
    </location>
</feature>
<name>A0A0G2A2U4_9BACT</name>
<feature type="transmembrane region" description="Helical" evidence="2">
    <location>
        <begin position="12"/>
        <end position="35"/>
    </location>
</feature>
<evidence type="ECO:0008006" key="5">
    <source>
        <dbReference type="Google" id="ProtNLM"/>
    </source>
</evidence>
<evidence type="ECO:0000256" key="2">
    <source>
        <dbReference type="SAM" id="Phobius"/>
    </source>
</evidence>
<comment type="caution">
    <text evidence="3">The sequence shown here is derived from an EMBL/GenBank/DDBJ whole genome shotgun (WGS) entry which is preliminary data.</text>
</comment>
<keyword evidence="2" id="KW-1133">Transmembrane helix</keyword>
<keyword evidence="2" id="KW-0812">Transmembrane</keyword>
<dbReference type="InterPro" id="IPR032820">
    <property type="entry name" value="ATPase_put"/>
</dbReference>
<organism evidence="3 4">
    <name type="scientific">Candidatus Giovannonibacteria bacterium GW2011_GWA2_53_7</name>
    <dbReference type="NCBI Taxonomy" id="1618650"/>
    <lineage>
        <taxon>Bacteria</taxon>
        <taxon>Candidatus Giovannoniibacteriota</taxon>
    </lineage>
</organism>